<dbReference type="SUPFAM" id="SSF53254">
    <property type="entry name" value="Phosphoglycerate mutase-like"/>
    <property type="match status" value="1"/>
</dbReference>
<evidence type="ECO:0000313" key="1">
    <source>
        <dbReference type="EMBL" id="QXJ22728.1"/>
    </source>
</evidence>
<proteinExistence type="predicted"/>
<dbReference type="RefSeq" id="WP_231336064.1">
    <property type="nucleotide sequence ID" value="NZ_CP059572.1"/>
</dbReference>
<dbReference type="EMBL" id="CP059572">
    <property type="protein sequence ID" value="QXJ22728.1"/>
    <property type="molecule type" value="Genomic_DNA"/>
</dbReference>
<dbReference type="Gene3D" id="3.40.50.1240">
    <property type="entry name" value="Phosphoglycerate mutase-like"/>
    <property type="match status" value="1"/>
</dbReference>
<dbReference type="Pfam" id="PF00300">
    <property type="entry name" value="His_Phos_1"/>
    <property type="match status" value="1"/>
</dbReference>
<sequence length="202" mass="21223">MTDQVRLWCMRHGESENIVTGASGAVPAAPLTSHGRHQAARAADELRNEAIAHVYSSTARRAHETAEIIAARLGAEVTASAELVEGGIGRSEGATDPNTRARAAAVLHAWVVDQDLSQRVADGEDGHQVIERVNSALAAIVSAHPGETIALVGHVASLTTALSALCGFGKRVWGTPLPPAIPFLVTWDGHSWQCPTWPGIAL</sequence>
<dbReference type="SMART" id="SM00855">
    <property type="entry name" value="PGAM"/>
    <property type="match status" value="1"/>
</dbReference>
<protein>
    <submittedName>
        <fullName evidence="1">Histidine phosphatase family protein</fullName>
    </submittedName>
</protein>
<dbReference type="Proteomes" id="UP001049518">
    <property type="component" value="Chromosome"/>
</dbReference>
<reference evidence="1" key="1">
    <citation type="submission" date="2020-07" db="EMBL/GenBank/DDBJ databases">
        <authorList>
            <person name="Tarantini F.S."/>
            <person name="Hong K.W."/>
            <person name="Chan K.G."/>
        </authorList>
    </citation>
    <scope>NUCLEOTIDE SEQUENCE</scope>
    <source>
        <strain evidence="1">32-07</strain>
    </source>
</reference>
<keyword evidence="2" id="KW-1185">Reference proteome</keyword>
<dbReference type="InterPro" id="IPR029033">
    <property type="entry name" value="His_PPase_superfam"/>
</dbReference>
<name>A0ABX8QVT0_9ACTN</name>
<organism evidence="1 2">
    <name type="scientific">Actinomadura graeca</name>
    <dbReference type="NCBI Taxonomy" id="2750812"/>
    <lineage>
        <taxon>Bacteria</taxon>
        <taxon>Bacillati</taxon>
        <taxon>Actinomycetota</taxon>
        <taxon>Actinomycetes</taxon>
        <taxon>Streptosporangiales</taxon>
        <taxon>Thermomonosporaceae</taxon>
        <taxon>Actinomadura</taxon>
    </lineage>
</organism>
<dbReference type="InterPro" id="IPR013078">
    <property type="entry name" value="His_Pase_superF_clade-1"/>
</dbReference>
<evidence type="ECO:0000313" key="2">
    <source>
        <dbReference type="Proteomes" id="UP001049518"/>
    </source>
</evidence>
<dbReference type="PANTHER" id="PTHR48100:SF1">
    <property type="entry name" value="HISTIDINE PHOSPHATASE FAMILY PROTEIN-RELATED"/>
    <property type="match status" value="1"/>
</dbReference>
<accession>A0ABX8QVT0</accession>
<gene>
    <name evidence="1" type="ORF">AGRA3207_003782</name>
</gene>
<dbReference type="PANTHER" id="PTHR48100">
    <property type="entry name" value="BROAD-SPECIFICITY PHOSPHATASE YOR283W-RELATED"/>
    <property type="match status" value="1"/>
</dbReference>
<dbReference type="CDD" id="cd07067">
    <property type="entry name" value="HP_PGM_like"/>
    <property type="match status" value="1"/>
</dbReference>
<dbReference type="InterPro" id="IPR050275">
    <property type="entry name" value="PGM_Phosphatase"/>
</dbReference>